<evidence type="ECO:0000313" key="3">
    <source>
        <dbReference type="EMBL" id="AEO59688.1"/>
    </source>
</evidence>
<dbReference type="EMBL" id="CP003006">
    <property type="protein sequence ID" value="AEO59688.1"/>
    <property type="molecule type" value="Genomic_DNA"/>
</dbReference>
<evidence type="ECO:0000256" key="1">
    <source>
        <dbReference type="SAM" id="MobiDB-lite"/>
    </source>
</evidence>
<keyword evidence="4" id="KW-1185">Reference proteome</keyword>
<keyword evidence="2" id="KW-0472">Membrane</keyword>
<feature type="transmembrane region" description="Helical" evidence="2">
    <location>
        <begin position="126"/>
        <end position="146"/>
    </location>
</feature>
<reference evidence="3 4" key="1">
    <citation type="journal article" date="2011" name="Nat. Biotechnol.">
        <title>Comparative genomic analysis of the thermophilic biomass-degrading fungi Myceliophthora thermophila and Thielavia terrestris.</title>
        <authorList>
            <person name="Berka R.M."/>
            <person name="Grigoriev I.V."/>
            <person name="Otillar R."/>
            <person name="Salamov A."/>
            <person name="Grimwood J."/>
            <person name="Reid I."/>
            <person name="Ishmael N."/>
            <person name="John T."/>
            <person name="Darmond C."/>
            <person name="Moisan M.-C."/>
            <person name="Henrissat B."/>
            <person name="Coutinho P.M."/>
            <person name="Lombard V."/>
            <person name="Natvig D.O."/>
            <person name="Lindquist E."/>
            <person name="Schmutz J."/>
            <person name="Lucas S."/>
            <person name="Harris P."/>
            <person name="Powlowski J."/>
            <person name="Bellemare A."/>
            <person name="Taylor D."/>
            <person name="Butler G."/>
            <person name="de Vries R.P."/>
            <person name="Allijn I.E."/>
            <person name="van den Brink J."/>
            <person name="Ushinsky S."/>
            <person name="Storms R."/>
            <person name="Powell A.J."/>
            <person name="Paulsen I.T."/>
            <person name="Elbourne L.D.H."/>
            <person name="Baker S.E."/>
            <person name="Magnuson J."/>
            <person name="LaBoissiere S."/>
            <person name="Clutterbuck A.J."/>
            <person name="Martinez D."/>
            <person name="Wogulis M."/>
            <person name="de Leon A.L."/>
            <person name="Rey M.W."/>
            <person name="Tsang A."/>
        </authorList>
    </citation>
    <scope>NUCLEOTIDE SEQUENCE [LARGE SCALE GENOMIC DNA]</scope>
    <source>
        <strain evidence="4">ATCC 42464 / BCRC 31852 / DSM 1799</strain>
    </source>
</reference>
<dbReference type="InParanoid" id="G2QJD1"/>
<dbReference type="AlphaFoldDB" id="G2QJD1"/>
<proteinExistence type="predicted"/>
<keyword evidence="2" id="KW-1133">Transmembrane helix</keyword>
<dbReference type="RefSeq" id="XP_003664933.1">
    <property type="nucleotide sequence ID" value="XM_003664885.1"/>
</dbReference>
<gene>
    <name evidence="3" type="ORF">MYCTH_2308162</name>
</gene>
<dbReference type="KEGG" id="mtm:MYCTH_2308162"/>
<dbReference type="GeneID" id="11506883"/>
<organism evidence="3 4">
    <name type="scientific">Thermothelomyces thermophilus (strain ATCC 42464 / BCRC 31852 / DSM 1799)</name>
    <name type="common">Sporotrichum thermophile</name>
    <dbReference type="NCBI Taxonomy" id="573729"/>
    <lineage>
        <taxon>Eukaryota</taxon>
        <taxon>Fungi</taxon>
        <taxon>Dikarya</taxon>
        <taxon>Ascomycota</taxon>
        <taxon>Pezizomycotina</taxon>
        <taxon>Sordariomycetes</taxon>
        <taxon>Sordariomycetidae</taxon>
        <taxon>Sordariales</taxon>
        <taxon>Chaetomiaceae</taxon>
        <taxon>Thermothelomyces</taxon>
    </lineage>
</organism>
<protein>
    <submittedName>
        <fullName evidence="3">Uncharacterized protein</fullName>
    </submittedName>
</protein>
<evidence type="ECO:0000313" key="4">
    <source>
        <dbReference type="Proteomes" id="UP000007322"/>
    </source>
</evidence>
<dbReference type="VEuPathDB" id="FungiDB:MYCTH_2308162"/>
<dbReference type="HOGENOM" id="CLU_1723589_0_0_1"/>
<feature type="region of interest" description="Disordered" evidence="1">
    <location>
        <begin position="44"/>
        <end position="72"/>
    </location>
</feature>
<name>G2QJD1_THET4</name>
<keyword evidence="2" id="KW-0812">Transmembrane</keyword>
<dbReference type="Proteomes" id="UP000007322">
    <property type="component" value="Chromosome 5"/>
</dbReference>
<evidence type="ECO:0000256" key="2">
    <source>
        <dbReference type="SAM" id="Phobius"/>
    </source>
</evidence>
<accession>G2QJD1</accession>
<sequence length="152" mass="15927">MAPIVPVRIQLPADLDVNKCLFPSRTPQACPRCNSTNDTTAAAAAAAAAADDPAHGPPLHRTRPQRGQAAASAALVSTPARPTGAAFPGQLSELAEEGGGATKEELFGRAVAAARLRELVHRDRRWPRLCAVLVLVGACLGGWWVVCGRQLH</sequence>